<comment type="caution">
    <text evidence="4">The sequence shown here is derived from an EMBL/GenBank/DDBJ whole genome shotgun (WGS) entry which is preliminary data.</text>
</comment>
<feature type="domain" description="Gfo/Idh/MocA-like oxidoreductase N-terminal" evidence="2">
    <location>
        <begin position="10"/>
        <end position="130"/>
    </location>
</feature>
<keyword evidence="1 4" id="KW-0560">Oxidoreductase</keyword>
<dbReference type="Gene3D" id="3.30.360.10">
    <property type="entry name" value="Dihydrodipicolinate Reductase, domain 2"/>
    <property type="match status" value="1"/>
</dbReference>
<dbReference type="Pfam" id="PF22725">
    <property type="entry name" value="GFO_IDH_MocA_C3"/>
    <property type="match status" value="1"/>
</dbReference>
<evidence type="ECO:0000259" key="2">
    <source>
        <dbReference type="Pfam" id="PF01408"/>
    </source>
</evidence>
<sequence length="349" mass="36982">MDTQALAQPVRWGIIGVGDVTEVKSGPGFQQAHGSELVAVMRRDGAKAADYARRHGVPRWYDDADALLADPDVDAVYVATPPSSHHDYALRAAAAGKPVYVEKPMARTAAECESMVSACEGAGVPLFVAYYRRAMPRFVSVHDLLRDGAIGEVRTVSVRLQSPAPTWESGPTPWRLRPEISGGGLFVDLGSHTLDLLDLLLGPITQATGVAVNRDRRYPAEDAVAATFTFDSGVVGVGLWDFDAQERLDDVEVIGTGGSLRFSSFGEEPLRLTTSTGLHEIPAPYPATVQLPLIQTVVDALTGNGECPSTGRSALRTARVVDSVLSGYRAELSAGAVAAGPIVVPGRPV</sequence>
<protein>
    <submittedName>
        <fullName evidence="4">Glucose--fructose oxidoreductase</fullName>
        <ecNumber evidence="4">1.1.99.28</ecNumber>
    </submittedName>
</protein>
<feature type="domain" description="GFO/IDH/MocA-like oxidoreductase" evidence="3">
    <location>
        <begin position="139"/>
        <end position="261"/>
    </location>
</feature>
<dbReference type="EMBL" id="MLJW01000719">
    <property type="protein sequence ID" value="OIQ83265.1"/>
    <property type="molecule type" value="Genomic_DNA"/>
</dbReference>
<dbReference type="InterPro" id="IPR055170">
    <property type="entry name" value="GFO_IDH_MocA-like_dom"/>
</dbReference>
<dbReference type="InterPro" id="IPR000683">
    <property type="entry name" value="Gfo/Idh/MocA-like_OxRdtase_N"/>
</dbReference>
<organism evidence="4">
    <name type="scientific">mine drainage metagenome</name>
    <dbReference type="NCBI Taxonomy" id="410659"/>
    <lineage>
        <taxon>unclassified sequences</taxon>
        <taxon>metagenomes</taxon>
        <taxon>ecological metagenomes</taxon>
    </lineage>
</organism>
<dbReference type="EC" id="1.1.99.28" evidence="4"/>
<dbReference type="GO" id="GO:0047061">
    <property type="term" value="F:glucose-fructose oxidoreductase activity"/>
    <property type="evidence" value="ECO:0007669"/>
    <property type="project" value="UniProtKB-EC"/>
</dbReference>
<dbReference type="GO" id="GO:0000166">
    <property type="term" value="F:nucleotide binding"/>
    <property type="evidence" value="ECO:0007669"/>
    <property type="project" value="InterPro"/>
</dbReference>
<dbReference type="Gene3D" id="3.40.50.720">
    <property type="entry name" value="NAD(P)-binding Rossmann-like Domain"/>
    <property type="match status" value="1"/>
</dbReference>
<proteinExistence type="predicted"/>
<reference evidence="4" key="1">
    <citation type="submission" date="2016-10" db="EMBL/GenBank/DDBJ databases">
        <title>Sequence of Gallionella enrichment culture.</title>
        <authorList>
            <person name="Poehlein A."/>
            <person name="Muehling M."/>
            <person name="Daniel R."/>
        </authorList>
    </citation>
    <scope>NUCLEOTIDE SEQUENCE</scope>
</reference>
<evidence type="ECO:0000259" key="3">
    <source>
        <dbReference type="Pfam" id="PF22725"/>
    </source>
</evidence>
<dbReference type="PANTHER" id="PTHR43818">
    <property type="entry name" value="BCDNA.GH03377"/>
    <property type="match status" value="1"/>
</dbReference>
<dbReference type="SUPFAM" id="SSF55347">
    <property type="entry name" value="Glyceraldehyde-3-phosphate dehydrogenase-like, C-terminal domain"/>
    <property type="match status" value="1"/>
</dbReference>
<dbReference type="PANTHER" id="PTHR43818:SF11">
    <property type="entry name" value="BCDNA.GH03377"/>
    <property type="match status" value="1"/>
</dbReference>
<dbReference type="SUPFAM" id="SSF51735">
    <property type="entry name" value="NAD(P)-binding Rossmann-fold domains"/>
    <property type="match status" value="1"/>
</dbReference>
<dbReference type="InterPro" id="IPR036291">
    <property type="entry name" value="NAD(P)-bd_dom_sf"/>
</dbReference>
<accession>A0A1J5QI97</accession>
<name>A0A1J5QI97_9ZZZZ</name>
<dbReference type="AlphaFoldDB" id="A0A1J5QI97"/>
<evidence type="ECO:0000256" key="1">
    <source>
        <dbReference type="ARBA" id="ARBA00023002"/>
    </source>
</evidence>
<gene>
    <name evidence="4" type="primary">gfo_8</name>
    <name evidence="4" type="ORF">GALL_349450</name>
</gene>
<dbReference type="Pfam" id="PF01408">
    <property type="entry name" value="GFO_IDH_MocA"/>
    <property type="match status" value="1"/>
</dbReference>
<dbReference type="InterPro" id="IPR050463">
    <property type="entry name" value="Gfo/Idh/MocA_oxidrdct_glycsds"/>
</dbReference>
<evidence type="ECO:0000313" key="4">
    <source>
        <dbReference type="EMBL" id="OIQ83265.1"/>
    </source>
</evidence>